<dbReference type="Pfam" id="PF01793">
    <property type="entry name" value="Glyco_transf_15"/>
    <property type="match status" value="1"/>
</dbReference>
<reference evidence="8 9" key="1">
    <citation type="submission" date="2020-11" db="EMBL/GenBank/DDBJ databases">
        <title>Kefir isolates.</title>
        <authorList>
            <person name="Marcisauskas S."/>
            <person name="Kim Y."/>
            <person name="Blasche S."/>
        </authorList>
    </citation>
    <scope>NUCLEOTIDE SEQUENCE [LARGE SCALE GENOMIC DNA]</scope>
    <source>
        <strain evidence="8 9">OG2</strain>
    </source>
</reference>
<dbReference type="Gene3D" id="3.90.550.10">
    <property type="entry name" value="Spore Coat Polysaccharide Biosynthesis Protein SpsA, Chain A"/>
    <property type="match status" value="1"/>
</dbReference>
<dbReference type="EMBL" id="PUHR01000021">
    <property type="protein sequence ID" value="KAG0670558.1"/>
    <property type="molecule type" value="Genomic_DNA"/>
</dbReference>
<evidence type="ECO:0000256" key="4">
    <source>
        <dbReference type="ARBA" id="ARBA00022679"/>
    </source>
</evidence>
<dbReference type="PIRSF" id="PIRSF018153">
    <property type="entry name" value="Glyco_trans_15"/>
    <property type="match status" value="1"/>
</dbReference>
<evidence type="ECO:0000313" key="9">
    <source>
        <dbReference type="Proteomes" id="UP000750334"/>
    </source>
</evidence>
<keyword evidence="4" id="KW-0808">Transferase</keyword>
<comment type="caution">
    <text evidence="8">The sequence shown here is derived from an EMBL/GenBank/DDBJ whole genome shotgun (WGS) entry which is preliminary data.</text>
</comment>
<feature type="active site" description="Nucleophile" evidence="6">
    <location>
        <position position="362"/>
    </location>
</feature>
<dbReference type="AlphaFoldDB" id="A0A9P7BCT1"/>
<evidence type="ECO:0000256" key="7">
    <source>
        <dbReference type="SAM" id="Phobius"/>
    </source>
</evidence>
<feature type="transmembrane region" description="Helical" evidence="7">
    <location>
        <begin position="18"/>
        <end position="36"/>
    </location>
</feature>
<dbReference type="SUPFAM" id="SSF53448">
    <property type="entry name" value="Nucleotide-diphospho-sugar transferases"/>
    <property type="match status" value="1"/>
</dbReference>
<organism evidence="8 9">
    <name type="scientific">Maudiozyma exigua</name>
    <name type="common">Yeast</name>
    <name type="synonym">Kazachstania exigua</name>
    <dbReference type="NCBI Taxonomy" id="34358"/>
    <lineage>
        <taxon>Eukaryota</taxon>
        <taxon>Fungi</taxon>
        <taxon>Dikarya</taxon>
        <taxon>Ascomycota</taxon>
        <taxon>Saccharomycotina</taxon>
        <taxon>Saccharomycetes</taxon>
        <taxon>Saccharomycetales</taxon>
        <taxon>Saccharomycetaceae</taxon>
        <taxon>Maudiozyma</taxon>
    </lineage>
</organism>
<evidence type="ECO:0000256" key="6">
    <source>
        <dbReference type="PIRSR" id="PIRSR018153-1"/>
    </source>
</evidence>
<keyword evidence="3" id="KW-0328">Glycosyltransferase</keyword>
<dbReference type="GO" id="GO:0016020">
    <property type="term" value="C:membrane"/>
    <property type="evidence" value="ECO:0007669"/>
    <property type="project" value="UniProtKB-SubCell"/>
</dbReference>
<protein>
    <recommendedName>
        <fullName evidence="10">Mannosyltransferase</fullName>
    </recommendedName>
</protein>
<evidence type="ECO:0008006" key="10">
    <source>
        <dbReference type="Google" id="ProtNLM"/>
    </source>
</evidence>
<dbReference type="InterPro" id="IPR029044">
    <property type="entry name" value="Nucleotide-diphossugar_trans"/>
</dbReference>
<keyword evidence="7" id="KW-0472">Membrane</keyword>
<keyword evidence="7" id="KW-0812">Transmembrane</keyword>
<keyword evidence="5" id="KW-0735">Signal-anchor</keyword>
<dbReference type="GO" id="GO:0000026">
    <property type="term" value="F:alpha-1,2-mannosyltransferase activity"/>
    <property type="evidence" value="ECO:0007669"/>
    <property type="project" value="TreeGrafter"/>
</dbReference>
<name>A0A9P7BCT1_MAUEX</name>
<dbReference type="OrthoDB" id="439943at2759"/>
<dbReference type="PANTHER" id="PTHR31121">
    <property type="entry name" value="ALPHA-1,2 MANNOSYLTRANSFERASE KTR1"/>
    <property type="match status" value="1"/>
</dbReference>
<dbReference type="Proteomes" id="UP000750334">
    <property type="component" value="Unassembled WGS sequence"/>
</dbReference>
<sequence>MIRIKPRFRLYQNRNKPVYYTIILCSILAITTLLYINPWRSSSKNKFVSYSNQDLDSETQHPFYKGCNDVDAYINDPSYQRANASFVMLTRNKELEDVVLTLTSIESHFNQWYHYPYVFLNDEPFTEEFKKTIRNTVTAPVEFGTLMELEWEFPKKVRETIEFTERIKDQADRGVMYGDVESYHKMCRFYSGLFYKHPLVRAHEWYWRIEPDVKFFCDITYDPFYEMAQNGKEYGFTVIMQELYWSIPGLFRATRSYVNANKLKVGSLWKLFTDSYSYVQTDDEDLKKSIFDKKQLKEKVEEKIHIDHLLNQMKDGPVDLNDERNSIGLNRLIDRAQSKIPIFEDKFDNEDYNLCHFWSNFEIAKRTVFDNDVYDGYFKHLESTGGFWQERWGDAPVHSLGLALTLNVEQIHYFRDIGYQHSFIVHCPKNAPPEYQLPYVAGDNKFSERKSRYDNSFDYGSGCRCDCPPGHIDIEDTSYPCIDLWLELAHGMEKNSNFADGSYYPHVDLDSFEDKIKSEFDAL</sequence>
<dbReference type="GO" id="GO:0000032">
    <property type="term" value="P:cell wall mannoprotein biosynthetic process"/>
    <property type="evidence" value="ECO:0007669"/>
    <property type="project" value="TreeGrafter"/>
</dbReference>
<dbReference type="GO" id="GO:0005794">
    <property type="term" value="C:Golgi apparatus"/>
    <property type="evidence" value="ECO:0007669"/>
    <property type="project" value="TreeGrafter"/>
</dbReference>
<comment type="subcellular location">
    <subcellularLocation>
        <location evidence="1">Membrane</location>
        <topology evidence="1">Single-pass type II membrane protein</topology>
    </subcellularLocation>
</comment>
<keyword evidence="9" id="KW-1185">Reference proteome</keyword>
<comment type="similarity">
    <text evidence="2">Belongs to the glycosyltransferase 15 family.</text>
</comment>
<evidence type="ECO:0000256" key="5">
    <source>
        <dbReference type="ARBA" id="ARBA00022968"/>
    </source>
</evidence>
<evidence type="ECO:0000256" key="3">
    <source>
        <dbReference type="ARBA" id="ARBA00022676"/>
    </source>
</evidence>
<evidence type="ECO:0000256" key="1">
    <source>
        <dbReference type="ARBA" id="ARBA00004606"/>
    </source>
</evidence>
<evidence type="ECO:0000313" key="8">
    <source>
        <dbReference type="EMBL" id="KAG0670558.1"/>
    </source>
</evidence>
<dbReference type="InterPro" id="IPR002685">
    <property type="entry name" value="Glyco_trans_15"/>
</dbReference>
<dbReference type="GO" id="GO:0006487">
    <property type="term" value="P:protein N-linked glycosylation"/>
    <property type="evidence" value="ECO:0007669"/>
    <property type="project" value="TreeGrafter"/>
</dbReference>
<keyword evidence="7" id="KW-1133">Transmembrane helix</keyword>
<evidence type="ECO:0000256" key="2">
    <source>
        <dbReference type="ARBA" id="ARBA00007677"/>
    </source>
</evidence>
<gene>
    <name evidence="8" type="ORF">C6P45_002124</name>
</gene>
<accession>A0A9P7BCT1</accession>
<proteinExistence type="inferred from homology"/>
<dbReference type="PANTHER" id="PTHR31121:SF2">
    <property type="entry name" value="MANNOSYLTRANSFERASE KTR5-RELATED"/>
    <property type="match status" value="1"/>
</dbReference>